<feature type="transmembrane region" description="Helical" evidence="7">
    <location>
        <begin position="89"/>
        <end position="110"/>
    </location>
</feature>
<reference evidence="9" key="2">
    <citation type="submission" date="2010-07" db="EMBL/GenBank/DDBJ databases">
        <authorList>
            <consortium name="The Broad Institute Genome Sequencing Platform"/>
            <consortium name="Broad Institute Genome Sequencing Center for Infectious Disease"/>
            <person name="Ma L.-J."/>
            <person name="Dead R."/>
            <person name="Young S."/>
            <person name="Zeng Q."/>
            <person name="Koehrsen M."/>
            <person name="Alvarado L."/>
            <person name="Berlin A."/>
            <person name="Chapman S.B."/>
            <person name="Chen Z."/>
            <person name="Freedman E."/>
            <person name="Gellesch M."/>
            <person name="Goldberg J."/>
            <person name="Griggs A."/>
            <person name="Gujja S."/>
            <person name="Heilman E.R."/>
            <person name="Heiman D."/>
            <person name="Hepburn T."/>
            <person name="Howarth C."/>
            <person name="Jen D."/>
            <person name="Larson L."/>
            <person name="Mehta T."/>
            <person name="Neiman D."/>
            <person name="Pearson M."/>
            <person name="Roberts A."/>
            <person name="Saif S."/>
            <person name="Shea T."/>
            <person name="Shenoy N."/>
            <person name="Sisk P."/>
            <person name="Stolte C."/>
            <person name="Sykes S."/>
            <person name="Walk T."/>
            <person name="White J."/>
            <person name="Yandava C."/>
            <person name="Haas B."/>
            <person name="Nusbaum C."/>
            <person name="Birren B."/>
        </authorList>
    </citation>
    <scope>NUCLEOTIDE SEQUENCE</scope>
    <source>
        <strain evidence="9">R3-111a-1</strain>
    </source>
</reference>
<dbReference type="SUPFAM" id="SSF103473">
    <property type="entry name" value="MFS general substrate transporter"/>
    <property type="match status" value="1"/>
</dbReference>
<dbReference type="FunCoup" id="J3P1R8">
    <property type="interactions" value="148"/>
</dbReference>
<evidence type="ECO:0000256" key="2">
    <source>
        <dbReference type="ARBA" id="ARBA00022448"/>
    </source>
</evidence>
<proteinExistence type="predicted"/>
<dbReference type="FunFam" id="1.20.1250.20:FF:000068">
    <property type="entry name" value="MFS general substrate transporter"/>
    <property type="match status" value="1"/>
</dbReference>
<dbReference type="RefSeq" id="XP_009223554.1">
    <property type="nucleotide sequence ID" value="XM_009225290.1"/>
</dbReference>
<evidence type="ECO:0000256" key="3">
    <source>
        <dbReference type="ARBA" id="ARBA00022692"/>
    </source>
</evidence>
<sequence>MGSEEAHGRLDVETPPKAGYAPDADGKGASPGLGSPQSLTLEDLGVDEKALVRKLDVHLLWLVMSLYLFSFLDRVNIGNARLYDFEADLGLVGSQFQIAVSILFVTYITFEVPSNLVLKKFTPRYWIAFITLGWGVVATLSGLVQNYAGLIACRLLLGALEAGLFPGMNMFLTFFYTRHELALRVGYLFVSAAIAGALGGLLAYGIGHMHGVAGMSGWRWIMIIEGIPTIILGVLVYFFLPNDAGSAYFLTENEKKAMEIRHSRHYGYTAKAQKFSRKDMVKAFKDWKVWLFCAGQFGADTCLYGFSTFLPTIIRGIGSWDIAQVQLLTIPCYFLGAACYMTVAWLSDRTQRRGVFCVIFAAIICVGYAVLISPVPAGAAYFGCFLVAAGLYVVVGLPLAWLPNNSPRYGKRTTANGLQLTIGNASGIMAPFIYPNTDGPRYLRGHAVTLAMVGMAGIIYGTLMLWFARENRLRDEGKVNADHANLSEDELQELGDESPKFRYQT</sequence>
<feature type="transmembrane region" description="Helical" evidence="7">
    <location>
        <begin position="379"/>
        <end position="402"/>
    </location>
</feature>
<keyword evidence="11" id="KW-1185">Reference proteome</keyword>
<dbReference type="GO" id="GO:0022857">
    <property type="term" value="F:transmembrane transporter activity"/>
    <property type="evidence" value="ECO:0007669"/>
    <property type="project" value="InterPro"/>
</dbReference>
<evidence type="ECO:0000256" key="6">
    <source>
        <dbReference type="SAM" id="MobiDB-lite"/>
    </source>
</evidence>
<dbReference type="HOGENOM" id="CLU_001265_0_1_1"/>
<feature type="domain" description="Major facilitator superfamily (MFS) profile" evidence="8">
    <location>
        <begin position="59"/>
        <end position="472"/>
    </location>
</feature>
<feature type="transmembrane region" description="Helical" evidence="7">
    <location>
        <begin position="414"/>
        <end position="434"/>
    </location>
</feature>
<evidence type="ECO:0000259" key="8">
    <source>
        <dbReference type="PROSITE" id="PS50850"/>
    </source>
</evidence>
<feature type="transmembrane region" description="Helical" evidence="7">
    <location>
        <begin position="187"/>
        <end position="206"/>
    </location>
</feature>
<dbReference type="eggNOG" id="KOG2533">
    <property type="taxonomic scope" value="Eukaryota"/>
</dbReference>
<dbReference type="Proteomes" id="UP000006039">
    <property type="component" value="Unassembled WGS sequence"/>
</dbReference>
<name>J3P1R8_GAET3</name>
<dbReference type="EMBL" id="GL385398">
    <property type="protein sequence ID" value="EJT73610.1"/>
    <property type="molecule type" value="Genomic_DNA"/>
</dbReference>
<dbReference type="Gene3D" id="1.20.1250.20">
    <property type="entry name" value="MFS general substrate transporter like domains"/>
    <property type="match status" value="2"/>
</dbReference>
<dbReference type="GeneID" id="20347924"/>
<dbReference type="AlphaFoldDB" id="J3P1R8"/>
<dbReference type="PANTHER" id="PTHR43791">
    <property type="entry name" value="PERMEASE-RELATED"/>
    <property type="match status" value="1"/>
</dbReference>
<feature type="transmembrane region" description="Helical" evidence="7">
    <location>
        <begin position="328"/>
        <end position="347"/>
    </location>
</feature>
<comment type="subcellular location">
    <subcellularLocation>
        <location evidence="1">Membrane</location>
        <topology evidence="1">Multi-pass membrane protein</topology>
    </subcellularLocation>
</comment>
<feature type="transmembrane region" description="Helical" evidence="7">
    <location>
        <begin position="218"/>
        <end position="240"/>
    </location>
</feature>
<dbReference type="InterPro" id="IPR036259">
    <property type="entry name" value="MFS_trans_sf"/>
</dbReference>
<feature type="compositionally biased region" description="Acidic residues" evidence="6">
    <location>
        <begin position="487"/>
        <end position="496"/>
    </location>
</feature>
<feature type="region of interest" description="Disordered" evidence="6">
    <location>
        <begin position="1"/>
        <end position="32"/>
    </location>
</feature>
<evidence type="ECO:0000256" key="1">
    <source>
        <dbReference type="ARBA" id="ARBA00004141"/>
    </source>
</evidence>
<organism evidence="9">
    <name type="scientific">Gaeumannomyces tritici (strain R3-111a-1)</name>
    <name type="common">Wheat and barley take-all root rot fungus</name>
    <name type="synonym">Gaeumannomyces graminis var. tritici</name>
    <dbReference type="NCBI Taxonomy" id="644352"/>
    <lineage>
        <taxon>Eukaryota</taxon>
        <taxon>Fungi</taxon>
        <taxon>Dikarya</taxon>
        <taxon>Ascomycota</taxon>
        <taxon>Pezizomycotina</taxon>
        <taxon>Sordariomycetes</taxon>
        <taxon>Sordariomycetidae</taxon>
        <taxon>Magnaporthales</taxon>
        <taxon>Magnaporthaceae</taxon>
        <taxon>Gaeumannomyces</taxon>
    </lineage>
</organism>
<dbReference type="VEuPathDB" id="FungiDB:GGTG_07466"/>
<keyword evidence="3 7" id="KW-0812">Transmembrane</keyword>
<evidence type="ECO:0000313" key="11">
    <source>
        <dbReference type="Proteomes" id="UP000006039"/>
    </source>
</evidence>
<dbReference type="Pfam" id="PF07690">
    <property type="entry name" value="MFS_1"/>
    <property type="match status" value="1"/>
</dbReference>
<reference evidence="10" key="5">
    <citation type="submission" date="2018-04" db="UniProtKB">
        <authorList>
            <consortium name="EnsemblFungi"/>
        </authorList>
    </citation>
    <scope>IDENTIFICATION</scope>
    <source>
        <strain evidence="10">R3-111a-1</strain>
    </source>
</reference>
<reference evidence="9" key="3">
    <citation type="submission" date="2010-09" db="EMBL/GenBank/DDBJ databases">
        <title>Annotation of Gaeumannomyces graminis var. tritici R3-111a-1.</title>
        <authorList>
            <consortium name="The Broad Institute Genome Sequencing Platform"/>
            <person name="Ma L.-J."/>
            <person name="Dead R."/>
            <person name="Young S.K."/>
            <person name="Zeng Q."/>
            <person name="Gargeya S."/>
            <person name="Fitzgerald M."/>
            <person name="Haas B."/>
            <person name="Abouelleil A."/>
            <person name="Alvarado L."/>
            <person name="Arachchi H.M."/>
            <person name="Berlin A."/>
            <person name="Brown A."/>
            <person name="Chapman S.B."/>
            <person name="Chen Z."/>
            <person name="Dunbar C."/>
            <person name="Freedman E."/>
            <person name="Gearin G."/>
            <person name="Gellesch M."/>
            <person name="Goldberg J."/>
            <person name="Griggs A."/>
            <person name="Gujja S."/>
            <person name="Heiman D."/>
            <person name="Howarth C."/>
            <person name="Larson L."/>
            <person name="Lui A."/>
            <person name="MacDonald P.J.P."/>
            <person name="Mehta T."/>
            <person name="Montmayeur A."/>
            <person name="Murphy C."/>
            <person name="Neiman D."/>
            <person name="Pearson M."/>
            <person name="Priest M."/>
            <person name="Roberts A."/>
            <person name="Saif S."/>
            <person name="Shea T."/>
            <person name="Shenoy N."/>
            <person name="Sisk P."/>
            <person name="Stolte C."/>
            <person name="Sykes S."/>
            <person name="Yandava C."/>
            <person name="Wortman J."/>
            <person name="Nusbaum C."/>
            <person name="Birren B."/>
        </authorList>
    </citation>
    <scope>NUCLEOTIDE SEQUENCE</scope>
    <source>
        <strain evidence="9">R3-111a-1</strain>
    </source>
</reference>
<feature type="transmembrane region" description="Helical" evidence="7">
    <location>
        <begin position="125"/>
        <end position="143"/>
    </location>
</feature>
<feature type="compositionally biased region" description="Basic and acidic residues" evidence="6">
    <location>
        <begin position="1"/>
        <end position="14"/>
    </location>
</feature>
<evidence type="ECO:0000313" key="9">
    <source>
        <dbReference type="EMBL" id="EJT73610.1"/>
    </source>
</evidence>
<protein>
    <submittedName>
        <fullName evidence="9">High-affinity nicotinic acid transporter</fullName>
    </submittedName>
</protein>
<dbReference type="OrthoDB" id="2962993at2759"/>
<dbReference type="InterPro" id="IPR020846">
    <property type="entry name" value="MFS_dom"/>
</dbReference>
<dbReference type="PANTHER" id="PTHR43791:SF91">
    <property type="entry name" value="MAJOR FACILITATOR SUPERFAMILY (MFS) PROFILE DOMAIN-CONTAINING PROTEIN-RELATED"/>
    <property type="match status" value="1"/>
</dbReference>
<keyword evidence="2" id="KW-0813">Transport</keyword>
<dbReference type="FunFam" id="1.20.1250.20:FF:000034">
    <property type="entry name" value="MFS general substrate transporter"/>
    <property type="match status" value="1"/>
</dbReference>
<feature type="region of interest" description="Disordered" evidence="6">
    <location>
        <begin position="484"/>
        <end position="505"/>
    </location>
</feature>
<feature type="transmembrane region" description="Helical" evidence="7">
    <location>
        <begin position="446"/>
        <end position="468"/>
    </location>
</feature>
<gene>
    <name evidence="10" type="primary">20347924</name>
    <name evidence="9" type="ORF">GGTG_07466</name>
</gene>
<keyword evidence="4 7" id="KW-1133">Transmembrane helix</keyword>
<accession>J3P1R8</accession>
<reference evidence="11" key="1">
    <citation type="submission" date="2010-07" db="EMBL/GenBank/DDBJ databases">
        <title>The genome sequence of Gaeumannomyces graminis var. tritici strain R3-111a-1.</title>
        <authorList>
            <consortium name="The Broad Institute Genome Sequencing Platform"/>
            <person name="Ma L.-J."/>
            <person name="Dead R."/>
            <person name="Young S."/>
            <person name="Zeng Q."/>
            <person name="Koehrsen M."/>
            <person name="Alvarado L."/>
            <person name="Berlin A."/>
            <person name="Chapman S.B."/>
            <person name="Chen Z."/>
            <person name="Freedman E."/>
            <person name="Gellesch M."/>
            <person name="Goldberg J."/>
            <person name="Griggs A."/>
            <person name="Gujja S."/>
            <person name="Heilman E.R."/>
            <person name="Heiman D."/>
            <person name="Hepburn T."/>
            <person name="Howarth C."/>
            <person name="Jen D."/>
            <person name="Larson L."/>
            <person name="Mehta T."/>
            <person name="Neiman D."/>
            <person name="Pearson M."/>
            <person name="Roberts A."/>
            <person name="Saif S."/>
            <person name="Shea T."/>
            <person name="Shenoy N."/>
            <person name="Sisk P."/>
            <person name="Stolte C."/>
            <person name="Sykes S."/>
            <person name="Walk T."/>
            <person name="White J."/>
            <person name="Yandava C."/>
            <person name="Haas B."/>
            <person name="Nusbaum C."/>
            <person name="Birren B."/>
        </authorList>
    </citation>
    <scope>NUCLEOTIDE SEQUENCE [LARGE SCALE GENOMIC DNA]</scope>
    <source>
        <strain evidence="11">R3-111a-1</strain>
    </source>
</reference>
<dbReference type="GO" id="GO:0016020">
    <property type="term" value="C:membrane"/>
    <property type="evidence" value="ECO:0007669"/>
    <property type="project" value="UniProtKB-SubCell"/>
</dbReference>
<feature type="transmembrane region" description="Helical" evidence="7">
    <location>
        <begin position="354"/>
        <end position="373"/>
    </location>
</feature>
<evidence type="ECO:0000256" key="4">
    <source>
        <dbReference type="ARBA" id="ARBA00022989"/>
    </source>
</evidence>
<evidence type="ECO:0000256" key="5">
    <source>
        <dbReference type="ARBA" id="ARBA00023136"/>
    </source>
</evidence>
<dbReference type="InterPro" id="IPR011701">
    <property type="entry name" value="MFS"/>
</dbReference>
<dbReference type="PROSITE" id="PS50850">
    <property type="entry name" value="MFS"/>
    <property type="match status" value="1"/>
</dbReference>
<feature type="transmembrane region" description="Helical" evidence="7">
    <location>
        <begin position="155"/>
        <end position="175"/>
    </location>
</feature>
<evidence type="ECO:0000313" key="10">
    <source>
        <dbReference type="EnsemblFungi" id="EJT73610"/>
    </source>
</evidence>
<dbReference type="EnsemblFungi" id="EJT73610">
    <property type="protein sequence ID" value="EJT73610"/>
    <property type="gene ID" value="GGTG_07466"/>
</dbReference>
<reference evidence="10" key="4">
    <citation type="journal article" date="2015" name="G3 (Bethesda)">
        <title>Genome sequences of three phytopathogenic species of the Magnaporthaceae family of fungi.</title>
        <authorList>
            <person name="Okagaki L.H."/>
            <person name="Nunes C.C."/>
            <person name="Sailsbery J."/>
            <person name="Clay B."/>
            <person name="Brown D."/>
            <person name="John T."/>
            <person name="Oh Y."/>
            <person name="Young N."/>
            <person name="Fitzgerald M."/>
            <person name="Haas B.J."/>
            <person name="Zeng Q."/>
            <person name="Young S."/>
            <person name="Adiconis X."/>
            <person name="Fan L."/>
            <person name="Levin J.Z."/>
            <person name="Mitchell T.K."/>
            <person name="Okubara P.A."/>
            <person name="Farman M.L."/>
            <person name="Kohn L.M."/>
            <person name="Birren B."/>
            <person name="Ma L.-J."/>
            <person name="Dean R.A."/>
        </authorList>
    </citation>
    <scope>NUCLEOTIDE SEQUENCE</scope>
    <source>
        <strain evidence="10">R3-111a-1</strain>
    </source>
</reference>
<keyword evidence="5 7" id="KW-0472">Membrane</keyword>
<feature type="transmembrane region" description="Helical" evidence="7">
    <location>
        <begin position="59"/>
        <end position="77"/>
    </location>
</feature>
<evidence type="ECO:0000256" key="7">
    <source>
        <dbReference type="SAM" id="Phobius"/>
    </source>
</evidence>